<gene>
    <name evidence="2" type="ORF">POSPLADRAFT_1032917</name>
</gene>
<dbReference type="Proteomes" id="UP000194127">
    <property type="component" value="Unassembled WGS sequence"/>
</dbReference>
<proteinExistence type="predicted"/>
<feature type="region of interest" description="Disordered" evidence="1">
    <location>
        <begin position="1"/>
        <end position="29"/>
    </location>
</feature>
<protein>
    <submittedName>
        <fullName evidence="2">Uncharacterized protein</fullName>
    </submittedName>
</protein>
<name>A0A1X6N453_9APHY</name>
<dbReference type="OrthoDB" id="2737573at2759"/>
<accession>A0A1X6N453</accession>
<dbReference type="RefSeq" id="XP_024340016.1">
    <property type="nucleotide sequence ID" value="XM_024476895.1"/>
</dbReference>
<evidence type="ECO:0000256" key="1">
    <source>
        <dbReference type="SAM" id="MobiDB-lite"/>
    </source>
</evidence>
<dbReference type="EMBL" id="KZ110595">
    <property type="protein sequence ID" value="OSX63222.1"/>
    <property type="molecule type" value="Genomic_DNA"/>
</dbReference>
<keyword evidence="3" id="KW-1185">Reference proteome</keyword>
<organism evidence="2 3">
    <name type="scientific">Postia placenta MAD-698-R-SB12</name>
    <dbReference type="NCBI Taxonomy" id="670580"/>
    <lineage>
        <taxon>Eukaryota</taxon>
        <taxon>Fungi</taxon>
        <taxon>Dikarya</taxon>
        <taxon>Basidiomycota</taxon>
        <taxon>Agaricomycotina</taxon>
        <taxon>Agaricomycetes</taxon>
        <taxon>Polyporales</taxon>
        <taxon>Adustoporiaceae</taxon>
        <taxon>Rhodonia</taxon>
    </lineage>
</organism>
<evidence type="ECO:0000313" key="2">
    <source>
        <dbReference type="EMBL" id="OSX63222.1"/>
    </source>
</evidence>
<sequence length="174" mass="20604">MAIAKQEPQESLLPPGPKSKPANEKARKDALKSITATRRASAWQIHRWPLDKRVLLSRTRVHLPRTYLGRDGEDVRVVREGQDLNQFVHRHYFEELDEARKSEWINFVTPDGVVSRRHEYLGPDPRVAGYHLDVDGEVHIKWWDGFLQDQWMDRQKWRFEVKVDDEGKWVEIDD</sequence>
<dbReference type="AlphaFoldDB" id="A0A1X6N453"/>
<reference evidence="2 3" key="1">
    <citation type="submission" date="2017-04" db="EMBL/GenBank/DDBJ databases">
        <title>Genome Sequence of the Model Brown-Rot Fungus Postia placenta SB12.</title>
        <authorList>
            <consortium name="DOE Joint Genome Institute"/>
            <person name="Gaskell J."/>
            <person name="Kersten P."/>
            <person name="Larrondo L.F."/>
            <person name="Canessa P."/>
            <person name="Martinez D."/>
            <person name="Hibbett D."/>
            <person name="Schmoll M."/>
            <person name="Kubicek C.P."/>
            <person name="Martinez A.T."/>
            <person name="Yadav J."/>
            <person name="Master E."/>
            <person name="Magnuson J.K."/>
            <person name="James T."/>
            <person name="Yaver D."/>
            <person name="Berka R."/>
            <person name="Labutti K."/>
            <person name="Lipzen A."/>
            <person name="Aerts A."/>
            <person name="Barry K."/>
            <person name="Henrissat B."/>
            <person name="Blanchette R."/>
            <person name="Grigoriev I."/>
            <person name="Cullen D."/>
        </authorList>
    </citation>
    <scope>NUCLEOTIDE SEQUENCE [LARGE SCALE GENOMIC DNA]</scope>
    <source>
        <strain evidence="2 3">MAD-698-R-SB12</strain>
    </source>
</reference>
<dbReference type="GeneID" id="36321846"/>
<evidence type="ECO:0000313" key="3">
    <source>
        <dbReference type="Proteomes" id="UP000194127"/>
    </source>
</evidence>